<evidence type="ECO:0000313" key="2">
    <source>
        <dbReference type="EMBL" id="MAA14504.1"/>
    </source>
</evidence>
<dbReference type="EMBL" id="GFPF01003358">
    <property type="protein sequence ID" value="MAA14504.1"/>
    <property type="molecule type" value="Transcribed_RNA"/>
</dbReference>
<keyword evidence="1" id="KW-1133">Transmembrane helix</keyword>
<feature type="transmembrane region" description="Helical" evidence="1">
    <location>
        <begin position="38"/>
        <end position="60"/>
    </location>
</feature>
<organism evidence="2">
    <name type="scientific">Rhipicephalus zambeziensis</name>
    <dbReference type="NCBI Taxonomy" id="60191"/>
    <lineage>
        <taxon>Eukaryota</taxon>
        <taxon>Metazoa</taxon>
        <taxon>Ecdysozoa</taxon>
        <taxon>Arthropoda</taxon>
        <taxon>Chelicerata</taxon>
        <taxon>Arachnida</taxon>
        <taxon>Acari</taxon>
        <taxon>Parasitiformes</taxon>
        <taxon>Ixodida</taxon>
        <taxon>Ixodoidea</taxon>
        <taxon>Ixodidae</taxon>
        <taxon>Rhipicephalinae</taxon>
        <taxon>Rhipicephalus</taxon>
        <taxon>Rhipicephalus</taxon>
    </lineage>
</organism>
<protein>
    <submittedName>
        <fullName evidence="2">Uncharacterized protein</fullName>
    </submittedName>
</protein>
<name>A0A224YKK9_9ACAR</name>
<sequence>MSRSGVTAIEFSINTLEGTLALVSMGAATPGASASLGMMGSTLICLIFVLLALCGLNLLCRRMKFSKGLLGSAIQINSKFATVHSFIRNKTKT</sequence>
<evidence type="ECO:0000256" key="1">
    <source>
        <dbReference type="SAM" id="Phobius"/>
    </source>
</evidence>
<keyword evidence="1" id="KW-0812">Transmembrane</keyword>
<proteinExistence type="predicted"/>
<reference evidence="2" key="1">
    <citation type="journal article" date="2017" name="Parasit. Vectors">
        <title>Sialotranscriptomics of Rhipicephalus zambeziensis reveals intricate expression profiles of secretory proteins and suggests tight temporal transcriptional regulation during blood-feeding.</title>
        <authorList>
            <person name="de Castro M.H."/>
            <person name="de Klerk D."/>
            <person name="Pienaar R."/>
            <person name="Rees D.J.G."/>
            <person name="Mans B.J."/>
        </authorList>
    </citation>
    <scope>NUCLEOTIDE SEQUENCE</scope>
    <source>
        <tissue evidence="2">Salivary glands</tissue>
    </source>
</reference>
<keyword evidence="1" id="KW-0472">Membrane</keyword>
<accession>A0A224YKK9</accession>
<dbReference type="AlphaFoldDB" id="A0A224YKK9"/>